<dbReference type="Proteomes" id="UP000736335">
    <property type="component" value="Unassembled WGS sequence"/>
</dbReference>
<feature type="compositionally biased region" description="Pro residues" evidence="1">
    <location>
        <begin position="1"/>
        <end position="11"/>
    </location>
</feature>
<evidence type="ECO:0000313" key="4">
    <source>
        <dbReference type="Proteomes" id="UP000736335"/>
    </source>
</evidence>
<name>A0A9P6HI60_9AGAM</name>
<sequence length="373" mass="40486">MFTPPPSPLPAREPSFDQSAPAVSLEPSSSTTLKRKTASRIRWSVLAIPALLVIITLTTRYISHPVVLDYVSSYPPLPHDSSEFDDWGLHQPHPDPHPPVVHHAIRANANPTPSVTAVPTIPDNPPLPTPFPQPFDTTLSKNFSTQTCIDFYTNMTLSLPFRRCRPFGLLAGYSSQFIEAQSNITLLNEMVWGTCNTTVDADTCTQNMDWFASSLKDQCDTELSQRNPFVANTLDALDLFALSRQAGCLSNPDTNVYCYVQAAAQPTASDLYFYQVLFGLQIPNNTKPSCSSCTKSLMNLYLSAISGPGKITDNDVQSMLARAYAYAADIASGVCGSGYVQAVEVSGSASPSSSLPLSSLWFALFIGCISVLL</sequence>
<reference evidence="3" key="2">
    <citation type="submission" date="2020-11" db="EMBL/GenBank/DDBJ databases">
        <authorList>
            <consortium name="DOE Joint Genome Institute"/>
            <person name="Kuo A."/>
            <person name="Miyauchi S."/>
            <person name="Kiss E."/>
            <person name="Drula E."/>
            <person name="Kohler A."/>
            <person name="Sanchez-Garcia M."/>
            <person name="Andreopoulos B."/>
            <person name="Barry K.W."/>
            <person name="Bonito G."/>
            <person name="Buee M."/>
            <person name="Carver A."/>
            <person name="Chen C."/>
            <person name="Cichocki N."/>
            <person name="Clum A."/>
            <person name="Culley D."/>
            <person name="Crous P.W."/>
            <person name="Fauchery L."/>
            <person name="Girlanda M."/>
            <person name="Hayes R."/>
            <person name="Keri Z."/>
            <person name="Labutti K."/>
            <person name="Lipzen A."/>
            <person name="Lombard V."/>
            <person name="Magnuson J."/>
            <person name="Maillard F."/>
            <person name="Morin E."/>
            <person name="Murat C."/>
            <person name="Nolan M."/>
            <person name="Ohm R."/>
            <person name="Pangilinan J."/>
            <person name="Pereira M."/>
            <person name="Perotto S."/>
            <person name="Peter M."/>
            <person name="Riley R."/>
            <person name="Sitrit Y."/>
            <person name="Stielow B."/>
            <person name="Szollosi G."/>
            <person name="Zifcakova L."/>
            <person name="Stursova M."/>
            <person name="Spatafora J.W."/>
            <person name="Tedersoo L."/>
            <person name="Vaario L.-M."/>
            <person name="Yamada A."/>
            <person name="Yan M."/>
            <person name="Wang P."/>
            <person name="Xu J."/>
            <person name="Bruns T."/>
            <person name="Baldrian P."/>
            <person name="Vilgalys R."/>
            <person name="Henrissat B."/>
            <person name="Grigoriev I.V."/>
            <person name="Hibbett D."/>
            <person name="Nagy L.G."/>
            <person name="Martin F.M."/>
        </authorList>
    </citation>
    <scope>NUCLEOTIDE SEQUENCE</scope>
    <source>
        <strain evidence="3">UH-Tt-Lm1</strain>
    </source>
</reference>
<organism evidence="3 4">
    <name type="scientific">Thelephora terrestris</name>
    <dbReference type="NCBI Taxonomy" id="56493"/>
    <lineage>
        <taxon>Eukaryota</taxon>
        <taxon>Fungi</taxon>
        <taxon>Dikarya</taxon>
        <taxon>Basidiomycota</taxon>
        <taxon>Agaricomycotina</taxon>
        <taxon>Agaricomycetes</taxon>
        <taxon>Thelephorales</taxon>
        <taxon>Thelephoraceae</taxon>
        <taxon>Thelephora</taxon>
    </lineage>
</organism>
<dbReference type="OrthoDB" id="2564812at2759"/>
<feature type="region of interest" description="Disordered" evidence="1">
    <location>
        <begin position="1"/>
        <end position="28"/>
    </location>
</feature>
<keyword evidence="4" id="KW-1185">Reference proteome</keyword>
<evidence type="ECO:0000256" key="1">
    <source>
        <dbReference type="SAM" id="MobiDB-lite"/>
    </source>
</evidence>
<dbReference type="AlphaFoldDB" id="A0A9P6HI60"/>
<evidence type="ECO:0000313" key="3">
    <source>
        <dbReference type="EMBL" id="KAF9787873.1"/>
    </source>
</evidence>
<comment type="caution">
    <text evidence="3">The sequence shown here is derived from an EMBL/GenBank/DDBJ whole genome shotgun (WGS) entry which is preliminary data.</text>
</comment>
<protein>
    <recommendedName>
        <fullName evidence="2">DUF7729 domain-containing protein</fullName>
    </recommendedName>
</protein>
<dbReference type="Pfam" id="PF24855">
    <property type="entry name" value="DUF7729"/>
    <property type="match status" value="1"/>
</dbReference>
<feature type="domain" description="DUF7729" evidence="2">
    <location>
        <begin position="130"/>
        <end position="342"/>
    </location>
</feature>
<dbReference type="PANTHER" id="PTHR39460:SF1">
    <property type="entry name" value="C6 TRANSCRIPTION FACTOR"/>
    <property type="match status" value="1"/>
</dbReference>
<gene>
    <name evidence="3" type="ORF">BJ322DRAFT_1045754</name>
</gene>
<proteinExistence type="predicted"/>
<dbReference type="PANTHER" id="PTHR39460">
    <property type="entry name" value="EXPRESSED PROTEIN"/>
    <property type="match status" value="1"/>
</dbReference>
<accession>A0A9P6HI60</accession>
<dbReference type="EMBL" id="WIUZ02000004">
    <property type="protein sequence ID" value="KAF9787873.1"/>
    <property type="molecule type" value="Genomic_DNA"/>
</dbReference>
<evidence type="ECO:0000259" key="2">
    <source>
        <dbReference type="Pfam" id="PF24855"/>
    </source>
</evidence>
<dbReference type="InterPro" id="IPR056146">
    <property type="entry name" value="DUF7729"/>
</dbReference>
<reference evidence="3" key="1">
    <citation type="journal article" date="2020" name="Nat. Commun.">
        <title>Large-scale genome sequencing of mycorrhizal fungi provides insights into the early evolution of symbiotic traits.</title>
        <authorList>
            <person name="Miyauchi S."/>
            <person name="Kiss E."/>
            <person name="Kuo A."/>
            <person name="Drula E."/>
            <person name="Kohler A."/>
            <person name="Sanchez-Garcia M."/>
            <person name="Morin E."/>
            <person name="Andreopoulos B."/>
            <person name="Barry K.W."/>
            <person name="Bonito G."/>
            <person name="Buee M."/>
            <person name="Carver A."/>
            <person name="Chen C."/>
            <person name="Cichocki N."/>
            <person name="Clum A."/>
            <person name="Culley D."/>
            <person name="Crous P.W."/>
            <person name="Fauchery L."/>
            <person name="Girlanda M."/>
            <person name="Hayes R.D."/>
            <person name="Keri Z."/>
            <person name="LaButti K."/>
            <person name="Lipzen A."/>
            <person name="Lombard V."/>
            <person name="Magnuson J."/>
            <person name="Maillard F."/>
            <person name="Murat C."/>
            <person name="Nolan M."/>
            <person name="Ohm R.A."/>
            <person name="Pangilinan J."/>
            <person name="Pereira M.F."/>
            <person name="Perotto S."/>
            <person name="Peter M."/>
            <person name="Pfister S."/>
            <person name="Riley R."/>
            <person name="Sitrit Y."/>
            <person name="Stielow J.B."/>
            <person name="Szollosi G."/>
            <person name="Zifcakova L."/>
            <person name="Stursova M."/>
            <person name="Spatafora J.W."/>
            <person name="Tedersoo L."/>
            <person name="Vaario L.M."/>
            <person name="Yamada A."/>
            <person name="Yan M."/>
            <person name="Wang P."/>
            <person name="Xu J."/>
            <person name="Bruns T."/>
            <person name="Baldrian P."/>
            <person name="Vilgalys R."/>
            <person name="Dunand C."/>
            <person name="Henrissat B."/>
            <person name="Grigoriev I.V."/>
            <person name="Hibbett D."/>
            <person name="Nagy L.G."/>
            <person name="Martin F.M."/>
        </authorList>
    </citation>
    <scope>NUCLEOTIDE SEQUENCE</scope>
    <source>
        <strain evidence="3">UH-Tt-Lm1</strain>
    </source>
</reference>